<feature type="transmembrane region" description="Helical" evidence="1">
    <location>
        <begin position="279"/>
        <end position="298"/>
    </location>
</feature>
<feature type="transmembrane region" description="Helical" evidence="1">
    <location>
        <begin position="103"/>
        <end position="123"/>
    </location>
</feature>
<dbReference type="KEGG" id="dni:HX89_10940"/>
<dbReference type="GO" id="GO:0005886">
    <property type="term" value="C:plasma membrane"/>
    <property type="evidence" value="ECO:0007669"/>
    <property type="project" value="TreeGrafter"/>
</dbReference>
<reference evidence="2 3" key="1">
    <citation type="submission" date="2014-07" db="EMBL/GenBank/DDBJ databases">
        <title>Genome Sequencing of Dermacoccus nishinomiyaensis.</title>
        <authorList>
            <person name="Hong K.W."/>
            <person name="Chan K.G."/>
        </authorList>
    </citation>
    <scope>NUCLEOTIDE SEQUENCE [LARGE SCALE GENOMIC DNA]</scope>
    <source>
        <strain evidence="2 3">M25</strain>
    </source>
</reference>
<evidence type="ECO:0000313" key="2">
    <source>
        <dbReference type="EMBL" id="AIF41369.1"/>
    </source>
</evidence>
<feature type="transmembrane region" description="Helical" evidence="1">
    <location>
        <begin position="39"/>
        <end position="56"/>
    </location>
</feature>
<feature type="transmembrane region" description="Helical" evidence="1">
    <location>
        <begin position="68"/>
        <end position="91"/>
    </location>
</feature>
<dbReference type="PANTHER" id="PTHR18640:SF5">
    <property type="entry name" value="SODIUM_BILE ACID COTRANSPORTER 7"/>
    <property type="match status" value="1"/>
</dbReference>
<dbReference type="InterPro" id="IPR038770">
    <property type="entry name" value="Na+/solute_symporter_sf"/>
</dbReference>
<organism evidence="2 3">
    <name type="scientific">Dermacoccus nishinomiyaensis</name>
    <dbReference type="NCBI Taxonomy" id="1274"/>
    <lineage>
        <taxon>Bacteria</taxon>
        <taxon>Bacillati</taxon>
        <taxon>Actinomycetota</taxon>
        <taxon>Actinomycetes</taxon>
        <taxon>Micrococcales</taxon>
        <taxon>Dermacoccaceae</taxon>
        <taxon>Dermacoccus</taxon>
    </lineage>
</organism>
<dbReference type="PROSITE" id="PS51257">
    <property type="entry name" value="PROKAR_LIPOPROTEIN"/>
    <property type="match status" value="1"/>
</dbReference>
<dbReference type="HOGENOM" id="CLU_039013_1_0_11"/>
<sequence>MRFITKYLDGYVLALLGMVALACLLPARGGAVAPVEWATNIAIGLLFFLYGARLSTEETKEGFRHWRLHLLVLAFTFVAFPLLGLVIRPIADTFLPHTLSLGLLYLTLLPSTVQSSVTFTSLARGNVAASICAASFSNMLGVVLTPLLVIGVMGGQAAFSLDSAEKLIVQLLLPFILGQFCHKRLGSFLAEHKQGLTYLDRGGIMLVVYSAFSAGMREHMWSHVTVWQVVALLLICAVLLAVVMVGSYVTARRLGFSRADQVAIVFCGSKKSMASGLPMATVLFPSGVGLLVLPLMMFHQLQLIVCAQVARQWPDKPALGRAPEDGVRE</sequence>
<evidence type="ECO:0000256" key="1">
    <source>
        <dbReference type="SAM" id="Phobius"/>
    </source>
</evidence>
<feature type="transmembrane region" description="Helical" evidence="1">
    <location>
        <begin position="227"/>
        <end position="249"/>
    </location>
</feature>
<keyword evidence="1" id="KW-0472">Membrane</keyword>
<feature type="transmembrane region" description="Helical" evidence="1">
    <location>
        <begin position="135"/>
        <end position="155"/>
    </location>
</feature>
<dbReference type="GeneID" id="41841614"/>
<evidence type="ECO:0000313" key="3">
    <source>
        <dbReference type="Proteomes" id="UP000027986"/>
    </source>
</evidence>
<gene>
    <name evidence="2" type="ORF">HX89_10940</name>
</gene>
<dbReference type="AlphaFoldDB" id="A0A075JHG9"/>
<dbReference type="RefSeq" id="WP_038569110.1">
    <property type="nucleotide sequence ID" value="NZ_CP008889.1"/>
</dbReference>
<dbReference type="eggNOG" id="COG0385">
    <property type="taxonomic scope" value="Bacteria"/>
</dbReference>
<proteinExistence type="predicted"/>
<dbReference type="PIRSF" id="PIRSF026166">
    <property type="entry name" value="UCP026166"/>
    <property type="match status" value="1"/>
</dbReference>
<dbReference type="EMBL" id="CP008889">
    <property type="protein sequence ID" value="AIF41369.1"/>
    <property type="molecule type" value="Genomic_DNA"/>
</dbReference>
<keyword evidence="1" id="KW-1133">Transmembrane helix</keyword>
<dbReference type="Proteomes" id="UP000027986">
    <property type="component" value="Chromosome"/>
</dbReference>
<dbReference type="InterPro" id="IPR016833">
    <property type="entry name" value="Put_Na-Bile_cotransptr"/>
</dbReference>
<dbReference type="Gene3D" id="1.20.1530.20">
    <property type="match status" value="1"/>
</dbReference>
<keyword evidence="1" id="KW-0812">Transmembrane</keyword>
<keyword evidence="3" id="KW-1185">Reference proteome</keyword>
<dbReference type="PANTHER" id="PTHR18640">
    <property type="entry name" value="SOLUTE CARRIER FAMILY 10 MEMBER 7"/>
    <property type="match status" value="1"/>
</dbReference>
<name>A0A075JHG9_9MICO</name>
<dbReference type="OrthoDB" id="9792271at2"/>
<accession>A0A075JHG9</accession>
<protein>
    <submittedName>
        <fullName evidence="2">Membrane protein</fullName>
    </submittedName>
</protein>
<dbReference type="Pfam" id="PF13593">
    <property type="entry name" value="SBF_like"/>
    <property type="match status" value="1"/>
</dbReference>